<dbReference type="SUPFAM" id="SSF52266">
    <property type="entry name" value="SGNH hydrolase"/>
    <property type="match status" value="1"/>
</dbReference>
<dbReference type="RefSeq" id="WP_317489569.1">
    <property type="nucleotide sequence ID" value="NZ_CP136051.1"/>
</dbReference>
<dbReference type="PROSITE" id="PS51257">
    <property type="entry name" value="PROKAR_LIPOPROTEIN"/>
    <property type="match status" value="1"/>
</dbReference>
<dbReference type="Gene3D" id="3.40.50.1110">
    <property type="entry name" value="SGNH hydrolase"/>
    <property type="match status" value="1"/>
</dbReference>
<accession>A0ABZ0IT63</accession>
<dbReference type="InterPro" id="IPR036514">
    <property type="entry name" value="SGNH_hydro_sf"/>
</dbReference>
<feature type="domain" description="SGNH hydrolase-type esterase" evidence="1">
    <location>
        <begin position="51"/>
        <end position="213"/>
    </location>
</feature>
<evidence type="ECO:0000313" key="3">
    <source>
        <dbReference type="Proteomes" id="UP001302349"/>
    </source>
</evidence>
<protein>
    <submittedName>
        <fullName evidence="2">Arylesterase</fullName>
    </submittedName>
</protein>
<dbReference type="PANTHER" id="PTHR30383">
    <property type="entry name" value="THIOESTERASE 1/PROTEASE 1/LYSOPHOSPHOLIPASE L1"/>
    <property type="match status" value="1"/>
</dbReference>
<keyword evidence="3" id="KW-1185">Reference proteome</keyword>
<dbReference type="EMBL" id="CP136051">
    <property type="protein sequence ID" value="WOK06876.1"/>
    <property type="molecule type" value="Genomic_DNA"/>
</dbReference>
<dbReference type="CDD" id="cd01822">
    <property type="entry name" value="Lysophospholipase_L1_like"/>
    <property type="match status" value="1"/>
</dbReference>
<sequence length="232" mass="25168">MIKSILGMLLLVGVFACDGIDSSKQKTPKKKTSEADAAGESEEDNRKVILFYGNSITAGYGLDISEAFPAIIQERLDSLGYNYNVINAGLSGETSAGGLSRIDWVLKTPVDIFSLELGGNDGLRGISLDETEKNLSQIIEKVKRSNPQVKIIVAGMQIPPNMGQEYTDRFKGIFPTLAEKHNTAFIPFILEGVGGIPELNLPDGIHPTPEGHKMLADNVWAVLKPIIDEDNI</sequence>
<dbReference type="InterPro" id="IPR013830">
    <property type="entry name" value="SGNH_hydro"/>
</dbReference>
<evidence type="ECO:0000313" key="2">
    <source>
        <dbReference type="EMBL" id="WOK06876.1"/>
    </source>
</evidence>
<reference evidence="2 3" key="1">
    <citation type="journal article" date="2023" name="Microbiol. Resour. Announc.">
        <title>Complete Genome Sequence of Imperialibacter roseus strain P4T.</title>
        <authorList>
            <person name="Tizabi D.R."/>
            <person name="Bachvaroff T."/>
            <person name="Hill R.T."/>
        </authorList>
    </citation>
    <scope>NUCLEOTIDE SEQUENCE [LARGE SCALE GENOMIC DNA]</scope>
    <source>
        <strain evidence="2 3">P4T</strain>
    </source>
</reference>
<gene>
    <name evidence="2" type="ORF">RT717_27795</name>
</gene>
<dbReference type="Pfam" id="PF13472">
    <property type="entry name" value="Lipase_GDSL_2"/>
    <property type="match status" value="1"/>
</dbReference>
<proteinExistence type="predicted"/>
<dbReference type="Proteomes" id="UP001302349">
    <property type="component" value="Chromosome"/>
</dbReference>
<organism evidence="2 3">
    <name type="scientific">Imperialibacter roseus</name>
    <dbReference type="NCBI Taxonomy" id="1324217"/>
    <lineage>
        <taxon>Bacteria</taxon>
        <taxon>Pseudomonadati</taxon>
        <taxon>Bacteroidota</taxon>
        <taxon>Cytophagia</taxon>
        <taxon>Cytophagales</taxon>
        <taxon>Flammeovirgaceae</taxon>
        <taxon>Imperialibacter</taxon>
    </lineage>
</organism>
<evidence type="ECO:0000259" key="1">
    <source>
        <dbReference type="Pfam" id="PF13472"/>
    </source>
</evidence>
<name>A0ABZ0IT63_9BACT</name>
<dbReference type="PANTHER" id="PTHR30383:SF5">
    <property type="entry name" value="SGNH HYDROLASE-TYPE ESTERASE DOMAIN-CONTAINING PROTEIN"/>
    <property type="match status" value="1"/>
</dbReference>
<dbReference type="InterPro" id="IPR051532">
    <property type="entry name" value="Ester_Hydrolysis_Enzymes"/>
</dbReference>